<dbReference type="STRING" id="61819.ENSACIP00000013711"/>
<dbReference type="InterPro" id="IPR002928">
    <property type="entry name" value="Myosin_tail"/>
</dbReference>
<comment type="similarity">
    <text evidence="4">Belongs to the cingulin family.</text>
</comment>
<proteinExistence type="inferred from homology"/>
<keyword evidence="3" id="KW-0175">Coiled coil</keyword>
<dbReference type="GO" id="GO:0005923">
    <property type="term" value="C:bicellular tight junction"/>
    <property type="evidence" value="ECO:0007669"/>
    <property type="project" value="TreeGrafter"/>
</dbReference>
<dbReference type="PANTHER" id="PTHR46349">
    <property type="entry name" value="CINGULIN-LIKE PROTEIN 1-RELATED"/>
    <property type="match status" value="1"/>
</dbReference>
<feature type="region of interest" description="Disordered" evidence="6">
    <location>
        <begin position="607"/>
        <end position="634"/>
    </location>
</feature>
<keyword evidence="2" id="KW-0965">Cell junction</keyword>
<dbReference type="Ensembl" id="ENSACIT00000014081.1">
    <property type="protein sequence ID" value="ENSACIP00000013711.1"/>
    <property type="gene ID" value="ENSACIG00000010611.1"/>
</dbReference>
<dbReference type="Pfam" id="PF01576">
    <property type="entry name" value="Myosin_tail_1"/>
    <property type="match status" value="1"/>
</dbReference>
<keyword evidence="2" id="KW-0796">Tight junction</keyword>
<dbReference type="GO" id="GO:0016459">
    <property type="term" value="C:myosin complex"/>
    <property type="evidence" value="ECO:0007669"/>
    <property type="project" value="InterPro"/>
</dbReference>
<dbReference type="Gene3D" id="1.10.287.1490">
    <property type="match status" value="1"/>
</dbReference>
<evidence type="ECO:0000256" key="3">
    <source>
        <dbReference type="ARBA" id="ARBA00023054"/>
    </source>
</evidence>
<dbReference type="PANTHER" id="PTHR46349:SF4">
    <property type="entry name" value="CINGULIN"/>
    <property type="match status" value="1"/>
</dbReference>
<feature type="region of interest" description="Disordered" evidence="6">
    <location>
        <begin position="73"/>
        <end position="188"/>
    </location>
</feature>
<evidence type="ECO:0000313" key="8">
    <source>
        <dbReference type="Ensembl" id="ENSACIP00000013711.1"/>
    </source>
</evidence>
<accession>A0A3Q0RSP7</accession>
<dbReference type="GO" id="GO:0008017">
    <property type="term" value="F:microtubule binding"/>
    <property type="evidence" value="ECO:0007669"/>
    <property type="project" value="TreeGrafter"/>
</dbReference>
<keyword evidence="9" id="KW-1185">Reference proteome</keyword>
<dbReference type="AlphaFoldDB" id="A0A3Q0RSP7"/>
<evidence type="ECO:0000256" key="5">
    <source>
        <dbReference type="ARBA" id="ARBA00044075"/>
    </source>
</evidence>
<feature type="region of interest" description="Disordered" evidence="6">
    <location>
        <begin position="958"/>
        <end position="982"/>
    </location>
</feature>
<evidence type="ECO:0000256" key="1">
    <source>
        <dbReference type="ARBA" id="ARBA00004435"/>
    </source>
</evidence>
<feature type="compositionally biased region" description="Basic and acidic residues" evidence="6">
    <location>
        <begin position="92"/>
        <end position="102"/>
    </location>
</feature>
<evidence type="ECO:0000256" key="2">
    <source>
        <dbReference type="ARBA" id="ARBA00022427"/>
    </source>
</evidence>
<dbReference type="GO" id="GO:0000226">
    <property type="term" value="P:microtubule cytoskeleton organization"/>
    <property type="evidence" value="ECO:0007669"/>
    <property type="project" value="TreeGrafter"/>
</dbReference>
<evidence type="ECO:0000313" key="9">
    <source>
        <dbReference type="Proteomes" id="UP000261340"/>
    </source>
</evidence>
<comment type="subcellular location">
    <subcellularLocation>
        <location evidence="1">Cell junction</location>
        <location evidence="1">Tight junction</location>
    </subcellularLocation>
</comment>
<organism evidence="8 9">
    <name type="scientific">Amphilophus citrinellus</name>
    <name type="common">Midas cichlid</name>
    <name type="synonym">Cichlasoma citrinellum</name>
    <dbReference type="NCBI Taxonomy" id="61819"/>
    <lineage>
        <taxon>Eukaryota</taxon>
        <taxon>Metazoa</taxon>
        <taxon>Chordata</taxon>
        <taxon>Craniata</taxon>
        <taxon>Vertebrata</taxon>
        <taxon>Euteleostomi</taxon>
        <taxon>Actinopterygii</taxon>
        <taxon>Neopterygii</taxon>
        <taxon>Teleostei</taxon>
        <taxon>Neoteleostei</taxon>
        <taxon>Acanthomorphata</taxon>
        <taxon>Ovalentaria</taxon>
        <taxon>Cichlomorphae</taxon>
        <taxon>Cichliformes</taxon>
        <taxon>Cichlidae</taxon>
        <taxon>New World cichlids</taxon>
        <taxon>Cichlasomatinae</taxon>
        <taxon>Heroini</taxon>
        <taxon>Amphilophus</taxon>
    </lineage>
</organism>
<dbReference type="Proteomes" id="UP000261340">
    <property type="component" value="Unplaced"/>
</dbReference>
<evidence type="ECO:0000259" key="7">
    <source>
        <dbReference type="Pfam" id="PF01576"/>
    </source>
</evidence>
<sequence>MTTPSSDRKTPVDYGVQIRFINDLYENGGVQPVTQPKTKSQTASKYGVAVRVQGIDGHPYVVLKDGKKGDSYGVQIKTQYSPGHNSLPRKREKADPGIEGDHVGGGGGDEDFQLSRPPGDGKSGSYGNLDAGIGVRGDGEQGWHVSDREGGTERNMWHGSYQSGLNRSLGSVRDSPEPPPQQYDLDYNKRQTSVNRLINRFGGVNAGGQQRGLSPPQQHPRAASPPTTANPYTLPASSTHSSLGRSQGTFKVPGHSANQWTSVEPPQRNLTEAQVRIQSFVTPDLLLDQGQSAELSSEEEQAMQTVYNILRQGYRLPLYLPVATFAHIDNSDPALKAELERCLDESLQLQEMLDRKEKELNETQSELTQLRMDRENAEKRVREMEDQLAEFQDELRRENSNKTDLVSCQAQLMEFCQLKKKLEETLRQRERELTALKGALKEEVATHDREIEALREQYSADMEKLRSSMEQVSQSHAGIEAERLRVNASVRSLQQQLEDCRDESSHWMEQFHSTRDELRTTNEVTQLKKKLSLTEEELDSSKTQLNRAHLDMNSLQDAQQEQKEANTRLKEKISRLELQSNATESSEAELALHTEVRGLRSELDEAKRKASRLSQEHRELGQHLEDSEKDKETLRQTISQLEDTKRQQERALEKLNKENESVNMSLREEAQALRVQLDEQKERARKEMQEAQRHGNDAQSELERSQINIRKLEEEISRQKKELLLACEERDNHQLDKELLTNRLRHLEGELEASKNSHSEKTREIRILEDKLKRLELEVEEERSSVDMLTERVARSRDQIDQLRSELMQERSSKQDLELDKNAMERHLKELRSRVADMEGQSRSSAGVSQLENKIQELEERLRSEEREKNAVLATQRRLERKLKDLNMTLDEERQTHTEQRDQLALRVKALKRQVDEGETELERLDGLRRKAQRDLEEQMELKEALQARVTALETELKRKTQAAMRPTLDSSALSSDDDDSLYDPSTITSILTESNLQTSSC</sequence>
<feature type="compositionally biased region" description="Polar residues" evidence="6">
    <location>
        <begin position="225"/>
        <end position="249"/>
    </location>
</feature>
<dbReference type="GeneTree" id="ENSGT00940000154489"/>
<feature type="compositionally biased region" description="Polar residues" evidence="6">
    <location>
        <begin position="160"/>
        <end position="169"/>
    </location>
</feature>
<reference evidence="8" key="2">
    <citation type="submission" date="2025-09" db="UniProtKB">
        <authorList>
            <consortium name="Ensembl"/>
        </authorList>
    </citation>
    <scope>IDENTIFICATION</scope>
</reference>
<feature type="region of interest" description="Disordered" evidence="6">
    <location>
        <begin position="680"/>
        <end position="703"/>
    </location>
</feature>
<name>A0A3Q0RSP7_AMPCI</name>
<reference evidence="8" key="1">
    <citation type="submission" date="2025-08" db="UniProtKB">
        <authorList>
            <consortium name="Ensembl"/>
        </authorList>
    </citation>
    <scope>IDENTIFICATION</scope>
</reference>
<evidence type="ECO:0000256" key="6">
    <source>
        <dbReference type="SAM" id="MobiDB-lite"/>
    </source>
</evidence>
<evidence type="ECO:0000256" key="4">
    <source>
        <dbReference type="ARBA" id="ARBA00038467"/>
    </source>
</evidence>
<protein>
    <recommendedName>
        <fullName evidence="5">Cingulin</fullName>
    </recommendedName>
</protein>
<feature type="domain" description="Myosin tail" evidence="7">
    <location>
        <begin position="677"/>
        <end position="956"/>
    </location>
</feature>
<feature type="region of interest" description="Disordered" evidence="6">
    <location>
        <begin position="202"/>
        <end position="266"/>
    </location>
</feature>
<feature type="compositionally biased region" description="Polar residues" evidence="6">
    <location>
        <begin position="256"/>
        <end position="266"/>
    </location>
</feature>
<feature type="compositionally biased region" description="Basic and acidic residues" evidence="6">
    <location>
        <begin position="137"/>
        <end position="156"/>
    </location>
</feature>